<name>A0AAV1RH05_9ROSI</name>
<sequence length="298" mass="33217">MVLAMEDGLRADGVVVVLLMRMATRKKGIQLDFWWKIYEGNKELGLNEFGRGIVMDFMIRGLAIIEKVGVGVDGGGIEYTTNGLCKDDEYRERRGASGIDKIGVGVDEAIGLCRFTSMEIYPWKTREMEADFCVDYVGVCGEGESLVERDSLIDLVVLGLLIAMLGFDVTIEMSYIWDVCEGEEDDGLIGERKKVCGGVFWVMEEPGKDGVGSGYGVGRYGWGLRVSKSIQEIMYDDPLESYTIQGEKNDGDDPIRVEQVARLEATKFIVRNKAFEEINKGKETRSKPSIEDLPNLEL</sequence>
<organism evidence="1 2">
    <name type="scientific">Dovyalis caffra</name>
    <dbReference type="NCBI Taxonomy" id="77055"/>
    <lineage>
        <taxon>Eukaryota</taxon>
        <taxon>Viridiplantae</taxon>
        <taxon>Streptophyta</taxon>
        <taxon>Embryophyta</taxon>
        <taxon>Tracheophyta</taxon>
        <taxon>Spermatophyta</taxon>
        <taxon>Magnoliopsida</taxon>
        <taxon>eudicotyledons</taxon>
        <taxon>Gunneridae</taxon>
        <taxon>Pentapetalae</taxon>
        <taxon>rosids</taxon>
        <taxon>fabids</taxon>
        <taxon>Malpighiales</taxon>
        <taxon>Salicaceae</taxon>
        <taxon>Flacourtieae</taxon>
        <taxon>Dovyalis</taxon>
    </lineage>
</organism>
<dbReference type="EMBL" id="CAWUPB010000994">
    <property type="protein sequence ID" value="CAK7335497.1"/>
    <property type="molecule type" value="Genomic_DNA"/>
</dbReference>
<protein>
    <submittedName>
        <fullName evidence="1">Uncharacterized protein</fullName>
    </submittedName>
</protein>
<dbReference type="AlphaFoldDB" id="A0AAV1RH05"/>
<accession>A0AAV1RH05</accession>
<comment type="caution">
    <text evidence="1">The sequence shown here is derived from an EMBL/GenBank/DDBJ whole genome shotgun (WGS) entry which is preliminary data.</text>
</comment>
<evidence type="ECO:0000313" key="1">
    <source>
        <dbReference type="EMBL" id="CAK7335497.1"/>
    </source>
</evidence>
<proteinExistence type="predicted"/>
<gene>
    <name evidence="1" type="ORF">DCAF_LOCUS10491</name>
</gene>
<reference evidence="1 2" key="1">
    <citation type="submission" date="2024-01" db="EMBL/GenBank/DDBJ databases">
        <authorList>
            <person name="Waweru B."/>
        </authorList>
    </citation>
    <scope>NUCLEOTIDE SEQUENCE [LARGE SCALE GENOMIC DNA]</scope>
</reference>
<dbReference type="Proteomes" id="UP001314170">
    <property type="component" value="Unassembled WGS sequence"/>
</dbReference>
<keyword evidence="2" id="KW-1185">Reference proteome</keyword>
<evidence type="ECO:0000313" key="2">
    <source>
        <dbReference type="Proteomes" id="UP001314170"/>
    </source>
</evidence>